<feature type="region of interest" description="Disordered" evidence="1">
    <location>
        <begin position="182"/>
        <end position="237"/>
    </location>
</feature>
<dbReference type="EMBL" id="VFPO01000001">
    <property type="protein sequence ID" value="TQM71177.1"/>
    <property type="molecule type" value="Genomic_DNA"/>
</dbReference>
<dbReference type="AlphaFoldDB" id="A0A543IKS1"/>
<name>A0A543IKS1_9ACTN</name>
<proteinExistence type="predicted"/>
<feature type="compositionally biased region" description="Polar residues" evidence="1">
    <location>
        <begin position="188"/>
        <end position="198"/>
    </location>
</feature>
<gene>
    <name evidence="2" type="ORF">FHX41_4930</name>
</gene>
<evidence type="ECO:0000256" key="1">
    <source>
        <dbReference type="SAM" id="MobiDB-lite"/>
    </source>
</evidence>
<evidence type="ECO:0000313" key="3">
    <source>
        <dbReference type="Proteomes" id="UP000316706"/>
    </source>
</evidence>
<reference evidence="2 3" key="1">
    <citation type="submission" date="2019-06" db="EMBL/GenBank/DDBJ databases">
        <title>Sequencing the genomes of 1000 actinobacteria strains.</title>
        <authorList>
            <person name="Klenk H.-P."/>
        </authorList>
    </citation>
    <scope>NUCLEOTIDE SEQUENCE [LARGE SCALE GENOMIC DNA]</scope>
    <source>
        <strain evidence="2 3">DSM 45043</strain>
    </source>
</reference>
<comment type="caution">
    <text evidence="2">The sequence shown here is derived from an EMBL/GenBank/DDBJ whole genome shotgun (WGS) entry which is preliminary data.</text>
</comment>
<feature type="compositionally biased region" description="Polar residues" evidence="1">
    <location>
        <begin position="206"/>
        <end position="223"/>
    </location>
</feature>
<organism evidence="2 3">
    <name type="scientific">Actinomadura hallensis</name>
    <dbReference type="NCBI Taxonomy" id="337895"/>
    <lineage>
        <taxon>Bacteria</taxon>
        <taxon>Bacillati</taxon>
        <taxon>Actinomycetota</taxon>
        <taxon>Actinomycetes</taxon>
        <taxon>Streptosporangiales</taxon>
        <taxon>Thermomonosporaceae</taxon>
        <taxon>Actinomadura</taxon>
    </lineage>
</organism>
<dbReference type="Gene3D" id="1.10.10.10">
    <property type="entry name" value="Winged helix-like DNA-binding domain superfamily/Winged helix DNA-binding domain"/>
    <property type="match status" value="1"/>
</dbReference>
<keyword evidence="3" id="KW-1185">Reference proteome</keyword>
<dbReference type="InterPro" id="IPR036388">
    <property type="entry name" value="WH-like_DNA-bd_sf"/>
</dbReference>
<dbReference type="Proteomes" id="UP000316706">
    <property type="component" value="Unassembled WGS sequence"/>
</dbReference>
<dbReference type="SUPFAM" id="SSF46785">
    <property type="entry name" value="Winged helix' DNA-binding domain"/>
    <property type="match status" value="1"/>
</dbReference>
<dbReference type="InterPro" id="IPR036390">
    <property type="entry name" value="WH_DNA-bd_sf"/>
</dbReference>
<sequence>MPRQVRGGRAPATARRAFLAERAGVSTTTLDDARRQLLAPVPEGAFLARSAPRGSKRSVLHVVKRRPADTGERFAAVPAWTLGVLWAGRRRPAGMVSAEAWRLYAAITDKAACGNRSSAVDMTVGRLGALFGVSSCTARRRLAELEAAGLVEVTQRQGGWLSLLVSLTPDQATAAAAAFSQHGRRRISGQSDPSQVTALTPRRSQDTALENSGTPQESPSTDASPEEPPPLPAVGAYSNQDRAHGVVGGIFAGHRKRSRPPRHLVLDAAAVYRALSLFHLQSALVRWRQRTAWTRVVVRAGEQRSLRRTRQDLSVATACSTSARILA</sequence>
<protein>
    <submittedName>
        <fullName evidence="2">Regulatory GntR family protein</fullName>
    </submittedName>
</protein>
<evidence type="ECO:0000313" key="2">
    <source>
        <dbReference type="EMBL" id="TQM71177.1"/>
    </source>
</evidence>
<accession>A0A543IKS1</accession>